<comment type="caution">
    <text evidence="2">The sequence shown here is derived from an EMBL/GenBank/DDBJ whole genome shotgun (WGS) entry which is preliminary data.</text>
</comment>
<evidence type="ECO:0000259" key="1">
    <source>
        <dbReference type="Pfam" id="PF01548"/>
    </source>
</evidence>
<feature type="non-terminal residue" evidence="2">
    <location>
        <position position="266"/>
    </location>
</feature>
<protein>
    <submittedName>
        <fullName evidence="2">DNA primase catalytic subunit</fullName>
    </submittedName>
</protein>
<evidence type="ECO:0000313" key="2">
    <source>
        <dbReference type="EMBL" id="MBM7558239.1"/>
    </source>
</evidence>
<dbReference type="AlphaFoldDB" id="A0A938XUP0"/>
<dbReference type="PANTHER" id="PTHR33055:SF13">
    <property type="entry name" value="TRANSPOSASE"/>
    <property type="match status" value="1"/>
</dbReference>
<proteinExistence type="predicted"/>
<dbReference type="InterPro" id="IPR047650">
    <property type="entry name" value="Transpos_IS110"/>
</dbReference>
<dbReference type="GO" id="GO:0003677">
    <property type="term" value="F:DNA binding"/>
    <property type="evidence" value="ECO:0007669"/>
    <property type="project" value="InterPro"/>
</dbReference>
<gene>
    <name evidence="2" type="ORF">JOC47_003111</name>
</gene>
<dbReference type="EMBL" id="JAFBDQ010000047">
    <property type="protein sequence ID" value="MBM7558239.1"/>
    <property type="molecule type" value="Genomic_DNA"/>
</dbReference>
<dbReference type="GO" id="GO:0004803">
    <property type="term" value="F:transposase activity"/>
    <property type="evidence" value="ECO:0007669"/>
    <property type="project" value="InterPro"/>
</dbReference>
<accession>A0A938XUP0</accession>
<dbReference type="PANTHER" id="PTHR33055">
    <property type="entry name" value="TRANSPOSASE FOR INSERTION SEQUENCE ELEMENT IS1111A"/>
    <property type="match status" value="1"/>
</dbReference>
<name>A0A938XUP0_9FIRM</name>
<dbReference type="Proteomes" id="UP000774000">
    <property type="component" value="Unassembled WGS sequence"/>
</dbReference>
<evidence type="ECO:0000313" key="3">
    <source>
        <dbReference type="Proteomes" id="UP000774000"/>
    </source>
</evidence>
<keyword evidence="3" id="KW-1185">Reference proteome</keyword>
<dbReference type="GO" id="GO:0006313">
    <property type="term" value="P:DNA transposition"/>
    <property type="evidence" value="ECO:0007669"/>
    <property type="project" value="InterPro"/>
</dbReference>
<organism evidence="2 3">
    <name type="scientific">Halanaerobacter jeridensis</name>
    <dbReference type="NCBI Taxonomy" id="706427"/>
    <lineage>
        <taxon>Bacteria</taxon>
        <taxon>Bacillati</taxon>
        <taxon>Bacillota</taxon>
        <taxon>Clostridia</taxon>
        <taxon>Halanaerobiales</taxon>
        <taxon>Halobacteroidaceae</taxon>
        <taxon>Halanaerobacter</taxon>
    </lineage>
</organism>
<dbReference type="Pfam" id="PF01548">
    <property type="entry name" value="DEDD_Tnp_IS110"/>
    <property type="match status" value="1"/>
</dbReference>
<reference evidence="2" key="1">
    <citation type="submission" date="2021-01" db="EMBL/GenBank/DDBJ databases">
        <title>Genomic Encyclopedia of Type Strains, Phase IV (KMG-IV): sequencing the most valuable type-strain genomes for metagenomic binning, comparative biology and taxonomic classification.</title>
        <authorList>
            <person name="Goeker M."/>
        </authorList>
    </citation>
    <scope>NUCLEOTIDE SEQUENCE</scope>
    <source>
        <strain evidence="2">DSM 23230</strain>
    </source>
</reference>
<sequence length="266" mass="30852">MDYQNYLFVGVDTHKNQHTAVVINCFHQKLGAVQTPNNPNKFNEFIQDLKSFVSNQETLLFGLEDTKGLGRSLAQWLVNQDYQVKEVNPALTKRERKHSANPDKSDPIDAEAVANVLLADWENLPKVRKDANFKAIKELNNYYQSLIKQRTQIKNQLHELVHKQYPNYKKFFSNPFSGKTALAFWEEFSHPSQLQYYGEKRLQKFLKKQAKSIPNNKASKILSLVNKKQPKDVSNTTRSALIPQLINRLKLINQQIEEIKEQLAEK</sequence>
<dbReference type="RefSeq" id="WP_204703292.1">
    <property type="nucleotide sequence ID" value="NZ_JAFBDQ010000047.1"/>
</dbReference>
<feature type="domain" description="Transposase IS110-like N-terminal" evidence="1">
    <location>
        <begin position="9"/>
        <end position="166"/>
    </location>
</feature>
<dbReference type="InterPro" id="IPR002525">
    <property type="entry name" value="Transp_IS110-like_N"/>
</dbReference>